<dbReference type="Proteomes" id="UP000261222">
    <property type="component" value="Unassembled WGS sequence"/>
</dbReference>
<sequence length="82" mass="9795">MRTIKELEDLLDWTNNEEYQDLMRRKRIYLSAPDIDTYTELQALALAIYSDAKFAFSCNDITLEELHSVQEHILSGLWRYHE</sequence>
<gene>
    <name evidence="1" type="ORF">DXB81_11635</name>
</gene>
<evidence type="ECO:0000313" key="2">
    <source>
        <dbReference type="Proteomes" id="UP000261222"/>
    </source>
</evidence>
<accession>A0A3E5A508</accession>
<protein>
    <submittedName>
        <fullName evidence="1">Uncharacterized protein</fullName>
    </submittedName>
</protein>
<proteinExistence type="predicted"/>
<dbReference type="RefSeq" id="WP_117739360.1">
    <property type="nucleotide sequence ID" value="NZ_QSUB01000005.1"/>
</dbReference>
<comment type="caution">
    <text evidence="1">The sequence shown here is derived from an EMBL/GenBank/DDBJ whole genome shotgun (WGS) entry which is preliminary data.</text>
</comment>
<evidence type="ECO:0000313" key="1">
    <source>
        <dbReference type="EMBL" id="RGN03793.1"/>
    </source>
</evidence>
<organism evidence="1 2">
    <name type="scientific">Blautia obeum</name>
    <dbReference type="NCBI Taxonomy" id="40520"/>
    <lineage>
        <taxon>Bacteria</taxon>
        <taxon>Bacillati</taxon>
        <taxon>Bacillota</taxon>
        <taxon>Clostridia</taxon>
        <taxon>Lachnospirales</taxon>
        <taxon>Lachnospiraceae</taxon>
        <taxon>Blautia</taxon>
    </lineage>
</organism>
<dbReference type="EMBL" id="QSUB01000005">
    <property type="protein sequence ID" value="RGN03793.1"/>
    <property type="molecule type" value="Genomic_DNA"/>
</dbReference>
<dbReference type="AlphaFoldDB" id="A0A3E5A508"/>
<name>A0A3E5A508_9FIRM</name>
<reference evidence="1 2" key="1">
    <citation type="submission" date="2018-08" db="EMBL/GenBank/DDBJ databases">
        <title>A genome reference for cultivated species of the human gut microbiota.</title>
        <authorList>
            <person name="Zou Y."/>
            <person name="Xue W."/>
            <person name="Luo G."/>
        </authorList>
    </citation>
    <scope>NUCLEOTIDE SEQUENCE [LARGE SCALE GENOMIC DNA]</scope>
    <source>
        <strain evidence="1 2">OM06-11AA</strain>
    </source>
</reference>